<sequence>MTATLEPGCADEVYVVGLEPRHYSAPLRVLRGLADLWCAASGGRMELSRAGDLVVRRRHDGGEELRVPLPAPDAVPELLAVVHEQLETLDPAEFRKAWGLPALA</sequence>
<accession>A0ABP8W4Z5</accession>
<gene>
    <name evidence="1" type="ORF">GCM10023226_17840</name>
</gene>
<comment type="caution">
    <text evidence="1">The sequence shown here is derived from an EMBL/GenBank/DDBJ whole genome shotgun (WGS) entry which is preliminary data.</text>
</comment>
<organism evidence="1 2">
    <name type="scientific">Nocardioides nanhaiensis</name>
    <dbReference type="NCBI Taxonomy" id="1476871"/>
    <lineage>
        <taxon>Bacteria</taxon>
        <taxon>Bacillati</taxon>
        <taxon>Actinomycetota</taxon>
        <taxon>Actinomycetes</taxon>
        <taxon>Propionibacteriales</taxon>
        <taxon>Nocardioidaceae</taxon>
        <taxon>Nocardioides</taxon>
    </lineage>
</organism>
<evidence type="ECO:0008006" key="3">
    <source>
        <dbReference type="Google" id="ProtNLM"/>
    </source>
</evidence>
<evidence type="ECO:0000313" key="2">
    <source>
        <dbReference type="Proteomes" id="UP001500621"/>
    </source>
</evidence>
<proteinExistence type="predicted"/>
<evidence type="ECO:0000313" key="1">
    <source>
        <dbReference type="EMBL" id="GAA4681082.1"/>
    </source>
</evidence>
<dbReference type="EMBL" id="BAABIM010000002">
    <property type="protein sequence ID" value="GAA4681082.1"/>
    <property type="molecule type" value="Genomic_DNA"/>
</dbReference>
<dbReference type="RefSeq" id="WP_345264888.1">
    <property type="nucleotide sequence ID" value="NZ_BAABIM010000002.1"/>
</dbReference>
<name>A0ABP8W4Z5_9ACTN</name>
<dbReference type="Proteomes" id="UP001500621">
    <property type="component" value="Unassembled WGS sequence"/>
</dbReference>
<keyword evidence="2" id="KW-1185">Reference proteome</keyword>
<protein>
    <recommendedName>
        <fullName evidence="3">Transcriptional regulator</fullName>
    </recommendedName>
</protein>
<reference evidence="2" key="1">
    <citation type="journal article" date="2019" name="Int. J. Syst. Evol. Microbiol.">
        <title>The Global Catalogue of Microorganisms (GCM) 10K type strain sequencing project: providing services to taxonomists for standard genome sequencing and annotation.</title>
        <authorList>
            <consortium name="The Broad Institute Genomics Platform"/>
            <consortium name="The Broad Institute Genome Sequencing Center for Infectious Disease"/>
            <person name="Wu L."/>
            <person name="Ma J."/>
        </authorList>
    </citation>
    <scope>NUCLEOTIDE SEQUENCE [LARGE SCALE GENOMIC DNA]</scope>
    <source>
        <strain evidence="2">JCM 18127</strain>
    </source>
</reference>